<comment type="caution">
    <text evidence="1">The sequence shown here is derived from an EMBL/GenBank/DDBJ whole genome shotgun (WGS) entry which is preliminary data.</text>
</comment>
<accession>A0ACC2JEE5</accession>
<evidence type="ECO:0000313" key="2">
    <source>
        <dbReference type="Proteomes" id="UP001153332"/>
    </source>
</evidence>
<proteinExistence type="predicted"/>
<dbReference type="EMBL" id="JAPUUL010002171">
    <property type="protein sequence ID" value="KAJ8125800.1"/>
    <property type="molecule type" value="Genomic_DNA"/>
</dbReference>
<keyword evidence="2" id="KW-1185">Reference proteome</keyword>
<evidence type="ECO:0000313" key="1">
    <source>
        <dbReference type="EMBL" id="KAJ8125800.1"/>
    </source>
</evidence>
<gene>
    <name evidence="1" type="ORF">O1611_g7838</name>
</gene>
<name>A0ACC2JEE5_9PEZI</name>
<dbReference type="Proteomes" id="UP001153332">
    <property type="component" value="Unassembled WGS sequence"/>
</dbReference>
<reference evidence="1" key="1">
    <citation type="submission" date="2022-12" db="EMBL/GenBank/DDBJ databases">
        <title>Genome Sequence of Lasiodiplodia mahajangana.</title>
        <authorList>
            <person name="Buettner E."/>
        </authorList>
    </citation>
    <scope>NUCLEOTIDE SEQUENCE</scope>
    <source>
        <strain evidence="1">VT137</strain>
    </source>
</reference>
<sequence length="517" mass="58979">MEEDDFPFVCGLCGLGNRSSFFGGQTWLFHYRAIYCEGLNSEEPRLSGLSYCNAQRDVIWHLPAEAHRRYDDPDVDPSWPWITIYDISPPGPDVPEHSRRFFAWGFRFHESCWQLLQQASVPNPVNIKILWRILRSVPHSASRLPLWGHNFGGLYLRTRTDQREVKFLILGDSSSVMLPTAYHDPFDIPDLKARLAQTRIVETDGAVPTDGQVQCTAPLLAMPTGFDPFAILPAEIKEMILAYVATEDILSFRLSSRVMAALPLSQQFFQSRFWPGRELDVIFDGFLMGHEKAGIDWRELYRASKKRIKDNWVGMGERNRIRIWKQTVRPLAEAIDEISRLCDLRGKSDWLRDSKDDSTSPWKSAETTRSQDPELFGQLQRHEFFAAEIHLPSSNIEAIHVSLVKFFGIKYISGLAFETEDGEDIEIGYMFPGSEEPLLVAAGLEGFHIAADDCGFRAISPYTSQHMQSEYLDWVGDEKGLSIQTVKCSAGTVRRIRATFDGFRMLALYIPENDNDH</sequence>
<organism evidence="1 2">
    <name type="scientific">Lasiodiplodia mahajangana</name>
    <dbReference type="NCBI Taxonomy" id="1108764"/>
    <lineage>
        <taxon>Eukaryota</taxon>
        <taxon>Fungi</taxon>
        <taxon>Dikarya</taxon>
        <taxon>Ascomycota</taxon>
        <taxon>Pezizomycotina</taxon>
        <taxon>Dothideomycetes</taxon>
        <taxon>Dothideomycetes incertae sedis</taxon>
        <taxon>Botryosphaeriales</taxon>
        <taxon>Botryosphaeriaceae</taxon>
        <taxon>Lasiodiplodia</taxon>
    </lineage>
</organism>
<protein>
    <submittedName>
        <fullName evidence="1">Uncharacterized protein</fullName>
    </submittedName>
</protein>